<evidence type="ECO:0000313" key="1">
    <source>
        <dbReference type="EMBL" id="KJL22054.1"/>
    </source>
</evidence>
<gene>
    <name evidence="1" type="ORF">RN51_01933</name>
</gene>
<reference evidence="1 2" key="1">
    <citation type="submission" date="2015-02" db="EMBL/GenBank/DDBJ databases">
        <title>Draft genome sequences of ten Microbacterium spp. with emphasis on heavy metal contaminated environments.</title>
        <authorList>
            <person name="Corretto E."/>
        </authorList>
    </citation>
    <scope>NUCLEOTIDE SEQUENCE [LARGE SCALE GENOMIC DNA]</scope>
    <source>
        <strain evidence="1 2">BEL163</strain>
    </source>
</reference>
<evidence type="ECO:0000313" key="2">
    <source>
        <dbReference type="Proteomes" id="UP000033725"/>
    </source>
</evidence>
<dbReference type="AlphaFoldDB" id="A0A0F0KNL7"/>
<proteinExistence type="predicted"/>
<protein>
    <submittedName>
        <fullName evidence="1">Uncharacterized protein</fullName>
    </submittedName>
</protein>
<dbReference type="Proteomes" id="UP000033725">
    <property type="component" value="Unassembled WGS sequence"/>
</dbReference>
<dbReference type="RefSeq" id="WP_045263832.1">
    <property type="nucleotide sequence ID" value="NZ_JYIV01000026.1"/>
</dbReference>
<dbReference type="OrthoDB" id="5083319at2"/>
<sequence>MYSFALDQYGGSAQAWGRALAHREVADAIATLEQAGATLVSLVDATDWRSEGFRALHEMLARVRDDTGAQVGSLRIRQWELEGSE</sequence>
<name>A0A0F0KNL7_9MICO</name>
<dbReference type="PATRIC" id="fig|82380.10.peg.1944"/>
<organism evidence="1 2">
    <name type="scientific">Microbacterium oxydans</name>
    <dbReference type="NCBI Taxonomy" id="82380"/>
    <lineage>
        <taxon>Bacteria</taxon>
        <taxon>Bacillati</taxon>
        <taxon>Actinomycetota</taxon>
        <taxon>Actinomycetes</taxon>
        <taxon>Micrococcales</taxon>
        <taxon>Microbacteriaceae</taxon>
        <taxon>Microbacterium</taxon>
    </lineage>
</organism>
<comment type="caution">
    <text evidence="1">The sequence shown here is derived from an EMBL/GenBank/DDBJ whole genome shotgun (WGS) entry which is preliminary data.</text>
</comment>
<accession>A0A0F0KNL7</accession>
<dbReference type="EMBL" id="JYIV01000026">
    <property type="protein sequence ID" value="KJL22054.1"/>
    <property type="molecule type" value="Genomic_DNA"/>
</dbReference>